<dbReference type="AlphaFoldDB" id="A0A8K0P243"/>
<evidence type="ECO:0000256" key="1">
    <source>
        <dbReference type="SAM" id="MobiDB-lite"/>
    </source>
</evidence>
<proteinExistence type="predicted"/>
<reference evidence="2" key="1">
    <citation type="submission" date="2013-04" db="EMBL/GenBank/DDBJ databases">
        <authorList>
            <person name="Qu J."/>
            <person name="Murali S.C."/>
            <person name="Bandaranaike D."/>
            <person name="Bellair M."/>
            <person name="Blankenburg K."/>
            <person name="Chao H."/>
            <person name="Dinh H."/>
            <person name="Doddapaneni H."/>
            <person name="Downs B."/>
            <person name="Dugan-Rocha S."/>
            <person name="Elkadiri S."/>
            <person name="Gnanaolivu R.D."/>
            <person name="Hernandez B."/>
            <person name="Javaid M."/>
            <person name="Jayaseelan J.C."/>
            <person name="Lee S."/>
            <person name="Li M."/>
            <person name="Ming W."/>
            <person name="Munidasa M."/>
            <person name="Muniz J."/>
            <person name="Nguyen L."/>
            <person name="Ongeri F."/>
            <person name="Osuji N."/>
            <person name="Pu L.-L."/>
            <person name="Puazo M."/>
            <person name="Qu C."/>
            <person name="Quiroz J."/>
            <person name="Raj R."/>
            <person name="Weissenberger G."/>
            <person name="Xin Y."/>
            <person name="Zou X."/>
            <person name="Han Y."/>
            <person name="Richards S."/>
            <person name="Worley K."/>
            <person name="Muzny D."/>
            <person name="Gibbs R."/>
        </authorList>
    </citation>
    <scope>NUCLEOTIDE SEQUENCE</scope>
    <source>
        <strain evidence="2">Sampled in the wild</strain>
    </source>
</reference>
<dbReference type="OrthoDB" id="8197488at2759"/>
<evidence type="ECO:0000313" key="3">
    <source>
        <dbReference type="Proteomes" id="UP000792457"/>
    </source>
</evidence>
<feature type="compositionally biased region" description="Basic and acidic residues" evidence="1">
    <location>
        <begin position="190"/>
        <end position="201"/>
    </location>
</feature>
<accession>A0A8K0P243</accession>
<feature type="region of interest" description="Disordered" evidence="1">
    <location>
        <begin position="190"/>
        <end position="224"/>
    </location>
</feature>
<sequence length="224" mass="25180">TISNGAESYDRAGSGSENSALYVKKGELVGSYAANRGVTDFMASENLGHSRFSRSYFGARIALSKTYRLGLRDLSVANRVCDEVFGTRVYRNDPRFALGRLWERSPGSPAGGGPSISLYSVTIFPRPSDGRRLDSVAELQHVAPEDHFIPEERTARLHHQLFAPEDGHPQWTSREFKSYDLKFGRSPKHKEIDKVMKKARSESGPQSNYWTKKLLEAEEKDPNR</sequence>
<dbReference type="Proteomes" id="UP000792457">
    <property type="component" value="Unassembled WGS sequence"/>
</dbReference>
<reference evidence="2" key="2">
    <citation type="submission" date="2017-10" db="EMBL/GenBank/DDBJ databases">
        <title>Ladona fulva Genome sequencing and assembly.</title>
        <authorList>
            <person name="Murali S."/>
            <person name="Richards S."/>
            <person name="Bandaranaike D."/>
            <person name="Bellair M."/>
            <person name="Blankenburg K."/>
            <person name="Chao H."/>
            <person name="Dinh H."/>
            <person name="Doddapaneni H."/>
            <person name="Dugan-Rocha S."/>
            <person name="Elkadiri S."/>
            <person name="Gnanaolivu R."/>
            <person name="Hernandez B."/>
            <person name="Skinner E."/>
            <person name="Javaid M."/>
            <person name="Lee S."/>
            <person name="Li M."/>
            <person name="Ming W."/>
            <person name="Munidasa M."/>
            <person name="Muniz J."/>
            <person name="Nguyen L."/>
            <person name="Hughes D."/>
            <person name="Osuji N."/>
            <person name="Pu L.-L."/>
            <person name="Puazo M."/>
            <person name="Qu C."/>
            <person name="Quiroz J."/>
            <person name="Raj R."/>
            <person name="Weissenberger G."/>
            <person name="Xin Y."/>
            <person name="Zou X."/>
            <person name="Han Y."/>
            <person name="Worley K."/>
            <person name="Muzny D."/>
            <person name="Gibbs R."/>
        </authorList>
    </citation>
    <scope>NUCLEOTIDE SEQUENCE</scope>
    <source>
        <strain evidence="2">Sampled in the wild</strain>
    </source>
</reference>
<gene>
    <name evidence="2" type="ORF">J437_LFUL011071</name>
</gene>
<feature type="non-terminal residue" evidence="2">
    <location>
        <position position="1"/>
    </location>
</feature>
<keyword evidence="3" id="KW-1185">Reference proteome</keyword>
<organism evidence="2 3">
    <name type="scientific">Ladona fulva</name>
    <name type="common">Scarce chaser dragonfly</name>
    <name type="synonym">Libellula fulva</name>
    <dbReference type="NCBI Taxonomy" id="123851"/>
    <lineage>
        <taxon>Eukaryota</taxon>
        <taxon>Metazoa</taxon>
        <taxon>Ecdysozoa</taxon>
        <taxon>Arthropoda</taxon>
        <taxon>Hexapoda</taxon>
        <taxon>Insecta</taxon>
        <taxon>Pterygota</taxon>
        <taxon>Palaeoptera</taxon>
        <taxon>Odonata</taxon>
        <taxon>Epiprocta</taxon>
        <taxon>Anisoptera</taxon>
        <taxon>Libelluloidea</taxon>
        <taxon>Libellulidae</taxon>
        <taxon>Ladona</taxon>
    </lineage>
</organism>
<name>A0A8K0P243_LADFU</name>
<protein>
    <submittedName>
        <fullName evidence="2">Uncharacterized protein</fullName>
    </submittedName>
</protein>
<comment type="caution">
    <text evidence="2">The sequence shown here is derived from an EMBL/GenBank/DDBJ whole genome shotgun (WGS) entry which is preliminary data.</text>
</comment>
<dbReference type="EMBL" id="KZ308507">
    <property type="protein sequence ID" value="KAG8230736.1"/>
    <property type="molecule type" value="Genomic_DNA"/>
</dbReference>
<evidence type="ECO:0000313" key="2">
    <source>
        <dbReference type="EMBL" id="KAG8230736.1"/>
    </source>
</evidence>
<feature type="compositionally biased region" description="Basic and acidic residues" evidence="1">
    <location>
        <begin position="213"/>
        <end position="224"/>
    </location>
</feature>